<dbReference type="RefSeq" id="WP_184012185.1">
    <property type="nucleotide sequence ID" value="NZ_JACIJS010000007.1"/>
</dbReference>
<evidence type="ECO:0000256" key="1">
    <source>
        <dbReference type="ARBA" id="ARBA00004141"/>
    </source>
</evidence>
<evidence type="ECO:0000256" key="2">
    <source>
        <dbReference type="ARBA" id="ARBA00022692"/>
    </source>
</evidence>
<accession>A0A840WZD8</accession>
<keyword evidence="7" id="KW-1185">Reference proteome</keyword>
<evidence type="ECO:0000313" key="6">
    <source>
        <dbReference type="EMBL" id="MBB5516510.1"/>
    </source>
</evidence>
<feature type="transmembrane region" description="Helical" evidence="5">
    <location>
        <begin position="71"/>
        <end position="99"/>
    </location>
</feature>
<dbReference type="InterPro" id="IPR052719">
    <property type="entry name" value="CvpA-like"/>
</dbReference>
<gene>
    <name evidence="6" type="ORF">FHS89_002541</name>
</gene>
<dbReference type="Pfam" id="PF02674">
    <property type="entry name" value="Colicin_V"/>
    <property type="match status" value="1"/>
</dbReference>
<evidence type="ECO:0000256" key="3">
    <source>
        <dbReference type="ARBA" id="ARBA00022989"/>
    </source>
</evidence>
<comment type="subcellular location">
    <subcellularLocation>
        <location evidence="1">Membrane</location>
        <topology evidence="1">Multi-pass membrane protein</topology>
    </subcellularLocation>
</comment>
<protein>
    <submittedName>
        <fullName evidence="6">Membrane protein required for colicin V production</fullName>
    </submittedName>
</protein>
<proteinExistence type="predicted"/>
<keyword evidence="2 5" id="KW-0812">Transmembrane</keyword>
<name>A0A840WZD8_9RHOB</name>
<sequence length="184" mass="19386">MDGFTLIDAGVVLIILVSGLLAYSRGLVREVLAIAGWVIAGIAAFTFAPTVDPIIRELPVLRDIIGTSCQLSILAAFSAVFAVALILMSFFTPLFAQAVQSSAIGPIDSGFGFLFGIVRGVLIVAVGFIIYDQVTGGEGVIMVDDAASRVFLADATQAIRDMIPTEIPSGITDRYEQLTGRCAQ</sequence>
<feature type="transmembrane region" description="Helical" evidence="5">
    <location>
        <begin position="111"/>
        <end position="131"/>
    </location>
</feature>
<dbReference type="PANTHER" id="PTHR36926">
    <property type="entry name" value="COLICIN V PRODUCTION PROTEIN"/>
    <property type="match status" value="1"/>
</dbReference>
<keyword evidence="3 5" id="KW-1133">Transmembrane helix</keyword>
<reference evidence="6 7" key="1">
    <citation type="submission" date="2020-08" db="EMBL/GenBank/DDBJ databases">
        <title>Genomic Encyclopedia of Type Strains, Phase IV (KMG-IV): sequencing the most valuable type-strain genomes for metagenomic binning, comparative biology and taxonomic classification.</title>
        <authorList>
            <person name="Goeker M."/>
        </authorList>
    </citation>
    <scope>NUCLEOTIDE SEQUENCE [LARGE SCALE GENOMIC DNA]</scope>
    <source>
        <strain evidence="6 7">DSM 103377</strain>
    </source>
</reference>
<comment type="caution">
    <text evidence="6">The sequence shown here is derived from an EMBL/GenBank/DDBJ whole genome shotgun (WGS) entry which is preliminary data.</text>
</comment>
<evidence type="ECO:0000313" key="7">
    <source>
        <dbReference type="Proteomes" id="UP000553766"/>
    </source>
</evidence>
<dbReference type="InterPro" id="IPR003825">
    <property type="entry name" value="Colicin-V_CvpA"/>
</dbReference>
<dbReference type="PANTHER" id="PTHR36926:SF1">
    <property type="entry name" value="COLICIN V PRODUCTION PROTEIN"/>
    <property type="match status" value="1"/>
</dbReference>
<dbReference type="Proteomes" id="UP000553766">
    <property type="component" value="Unassembled WGS sequence"/>
</dbReference>
<keyword evidence="4 5" id="KW-0472">Membrane</keyword>
<organism evidence="6 7">
    <name type="scientific">Rubricella aquisinus</name>
    <dbReference type="NCBI Taxonomy" id="2028108"/>
    <lineage>
        <taxon>Bacteria</taxon>
        <taxon>Pseudomonadati</taxon>
        <taxon>Pseudomonadota</taxon>
        <taxon>Alphaproteobacteria</taxon>
        <taxon>Rhodobacterales</taxon>
        <taxon>Paracoccaceae</taxon>
        <taxon>Rubricella</taxon>
    </lineage>
</organism>
<evidence type="ECO:0000256" key="4">
    <source>
        <dbReference type="ARBA" id="ARBA00023136"/>
    </source>
</evidence>
<dbReference type="EMBL" id="JACIJS010000007">
    <property type="protein sequence ID" value="MBB5516510.1"/>
    <property type="molecule type" value="Genomic_DNA"/>
</dbReference>
<dbReference type="AlphaFoldDB" id="A0A840WZD8"/>
<dbReference type="GO" id="GO:0009403">
    <property type="term" value="P:toxin biosynthetic process"/>
    <property type="evidence" value="ECO:0007669"/>
    <property type="project" value="InterPro"/>
</dbReference>
<dbReference type="GO" id="GO:0016020">
    <property type="term" value="C:membrane"/>
    <property type="evidence" value="ECO:0007669"/>
    <property type="project" value="UniProtKB-SubCell"/>
</dbReference>
<feature type="transmembrane region" description="Helical" evidence="5">
    <location>
        <begin position="31"/>
        <end position="51"/>
    </location>
</feature>
<evidence type="ECO:0000256" key="5">
    <source>
        <dbReference type="SAM" id="Phobius"/>
    </source>
</evidence>
<feature type="transmembrane region" description="Helical" evidence="5">
    <location>
        <begin position="6"/>
        <end position="24"/>
    </location>
</feature>